<feature type="domain" description="F-box" evidence="2">
    <location>
        <begin position="37"/>
        <end position="92"/>
    </location>
</feature>
<proteinExistence type="predicted"/>
<dbReference type="SUPFAM" id="SSF52047">
    <property type="entry name" value="RNI-like"/>
    <property type="match status" value="1"/>
</dbReference>
<reference evidence="3" key="1">
    <citation type="submission" date="2020-11" db="EMBL/GenBank/DDBJ databases">
        <authorList>
            <consortium name="DOE Joint Genome Institute"/>
            <person name="Ahrendt S."/>
            <person name="Riley R."/>
            <person name="Andreopoulos W."/>
            <person name="Labutti K."/>
            <person name="Pangilinan J."/>
            <person name="Ruiz-Duenas F.J."/>
            <person name="Barrasa J.M."/>
            <person name="Sanchez-Garcia M."/>
            <person name="Camarero S."/>
            <person name="Miyauchi S."/>
            <person name="Serrano A."/>
            <person name="Linde D."/>
            <person name="Babiker R."/>
            <person name="Drula E."/>
            <person name="Ayuso-Fernandez I."/>
            <person name="Pacheco R."/>
            <person name="Padilla G."/>
            <person name="Ferreira P."/>
            <person name="Barriuso J."/>
            <person name="Kellner H."/>
            <person name="Castanera R."/>
            <person name="Alfaro M."/>
            <person name="Ramirez L."/>
            <person name="Pisabarro A.G."/>
            <person name="Kuo A."/>
            <person name="Tritt A."/>
            <person name="Lipzen A."/>
            <person name="He G."/>
            <person name="Yan M."/>
            <person name="Ng V."/>
            <person name="Cullen D."/>
            <person name="Martin F."/>
            <person name="Rosso M.-N."/>
            <person name="Henrissat B."/>
            <person name="Hibbett D."/>
            <person name="Martinez A.T."/>
            <person name="Grigoriev I.V."/>
        </authorList>
    </citation>
    <scope>NUCLEOTIDE SEQUENCE</scope>
    <source>
        <strain evidence="3">CIRM-BRFM 674</strain>
    </source>
</reference>
<organism evidence="3 4">
    <name type="scientific">Pholiota conissans</name>
    <dbReference type="NCBI Taxonomy" id="109636"/>
    <lineage>
        <taxon>Eukaryota</taxon>
        <taxon>Fungi</taxon>
        <taxon>Dikarya</taxon>
        <taxon>Basidiomycota</taxon>
        <taxon>Agaricomycotina</taxon>
        <taxon>Agaricomycetes</taxon>
        <taxon>Agaricomycetidae</taxon>
        <taxon>Agaricales</taxon>
        <taxon>Agaricineae</taxon>
        <taxon>Strophariaceae</taxon>
        <taxon>Pholiota</taxon>
    </lineage>
</organism>
<name>A0A9P5ZBU7_9AGAR</name>
<comment type="caution">
    <text evidence="3">The sequence shown here is derived from an EMBL/GenBank/DDBJ whole genome shotgun (WGS) entry which is preliminary data.</text>
</comment>
<keyword evidence="4" id="KW-1185">Reference proteome</keyword>
<protein>
    <recommendedName>
        <fullName evidence="2">F-box domain-containing protein</fullName>
    </recommendedName>
</protein>
<evidence type="ECO:0000256" key="1">
    <source>
        <dbReference type="SAM" id="Coils"/>
    </source>
</evidence>
<evidence type="ECO:0000259" key="2">
    <source>
        <dbReference type="Pfam" id="PF12937"/>
    </source>
</evidence>
<feature type="coiled-coil region" evidence="1">
    <location>
        <begin position="5"/>
        <end position="32"/>
    </location>
</feature>
<dbReference type="OrthoDB" id="3365698at2759"/>
<dbReference type="InterPro" id="IPR001810">
    <property type="entry name" value="F-box_dom"/>
</dbReference>
<dbReference type="AlphaFoldDB" id="A0A9P5ZBU7"/>
<keyword evidence="1" id="KW-0175">Coiled coil</keyword>
<evidence type="ECO:0000313" key="4">
    <source>
        <dbReference type="Proteomes" id="UP000807469"/>
    </source>
</evidence>
<dbReference type="InterPro" id="IPR032675">
    <property type="entry name" value="LRR_dom_sf"/>
</dbReference>
<dbReference type="Gene3D" id="3.80.10.10">
    <property type="entry name" value="Ribonuclease Inhibitor"/>
    <property type="match status" value="1"/>
</dbReference>
<gene>
    <name evidence="3" type="ORF">BDN70DRAFT_874312</name>
</gene>
<accession>A0A9P5ZBU7</accession>
<dbReference type="Proteomes" id="UP000807469">
    <property type="component" value="Unassembled WGS sequence"/>
</dbReference>
<sequence>MNSKISELERSLNELKQERDILEEEIEQHALLLTPFRRLPDDMLREIFIACLPDGRNALMSCREAPLLLGLVCRKWRDLAYDTPALWASLHIPYPALVNRAPSINYHNPLVDDTMARVEKHYSAVKDWLGRSGACPLSISFLCLHLEVGNVHMLQGAVETYVNILLDFSQRWRSLELFIPAGRYLNPIADLPATSVPNLKHLRLTFSQSVQSQSSQWSSSSLLTAPTLKTLHISFIPFCLSSVPNKWDHLTSLTLINSTPVWPHGVRTVASLEEAYAILNKCRRLVHCALDIFATPTAASASGIISLPYLKSLSISNSCNRLSTLFECFSNMSSIRGIKYHSHLRPSNHRQSPLITLLERTDKQIEFLELDSSHFTYTDLTTVFGLAPNVLYVVEQSTSRSSMPSPGLQTSPVPESFNFHKVFLNLLIAPRRDGGMYLPRLLSLHLDKPCKLSEIDVLSFLEQRMEGSSNSGGGGASVVPLQRMSIGMLAHNGGVDIAARLSKYSSLKVKIGRPGPQYFFPTSKMTINPGIGCVARQIPAIILALD</sequence>
<dbReference type="Gene3D" id="1.20.1280.50">
    <property type="match status" value="1"/>
</dbReference>
<dbReference type="EMBL" id="MU155158">
    <property type="protein sequence ID" value="KAF9483076.1"/>
    <property type="molecule type" value="Genomic_DNA"/>
</dbReference>
<evidence type="ECO:0000313" key="3">
    <source>
        <dbReference type="EMBL" id="KAF9483076.1"/>
    </source>
</evidence>
<dbReference type="Pfam" id="PF12937">
    <property type="entry name" value="F-box-like"/>
    <property type="match status" value="1"/>
</dbReference>